<protein>
    <submittedName>
        <fullName evidence="3">2TM domain-containing protein</fullName>
    </submittedName>
</protein>
<accession>A0A4R2B259</accession>
<dbReference type="Proteomes" id="UP000295689">
    <property type="component" value="Unassembled WGS sequence"/>
</dbReference>
<proteinExistence type="predicted"/>
<dbReference type="AlphaFoldDB" id="A0A4R2B259"/>
<dbReference type="EMBL" id="SLVV01000014">
    <property type="protein sequence ID" value="TCN20557.1"/>
    <property type="molecule type" value="Genomic_DNA"/>
</dbReference>
<reference evidence="3 4" key="1">
    <citation type="journal article" date="2015" name="Stand. Genomic Sci.">
        <title>Genomic Encyclopedia of Bacterial and Archaeal Type Strains, Phase III: the genomes of soil and plant-associated and newly described type strains.</title>
        <authorList>
            <person name="Whitman W.B."/>
            <person name="Woyke T."/>
            <person name="Klenk H.P."/>
            <person name="Zhou Y."/>
            <person name="Lilburn T.G."/>
            <person name="Beck B.J."/>
            <person name="De Vos P."/>
            <person name="Vandamme P."/>
            <person name="Eisen J.A."/>
            <person name="Garrity G."/>
            <person name="Hugenholtz P."/>
            <person name="Kyrpides N.C."/>
        </authorList>
    </citation>
    <scope>NUCLEOTIDE SEQUENCE [LARGE SCALE GENOMIC DNA]</scope>
    <source>
        <strain evidence="3 4">CV53</strain>
    </source>
</reference>
<gene>
    <name evidence="3" type="ORF">EV146_114177</name>
</gene>
<dbReference type="RefSeq" id="WP_132011154.1">
    <property type="nucleotide sequence ID" value="NZ_JABUHM010000012.1"/>
</dbReference>
<keyword evidence="1" id="KW-0812">Transmembrane</keyword>
<comment type="caution">
    <text evidence="3">The sequence shown here is derived from an EMBL/GenBank/DDBJ whole genome shotgun (WGS) entry which is preliminary data.</text>
</comment>
<evidence type="ECO:0000313" key="4">
    <source>
        <dbReference type="Proteomes" id="UP000295689"/>
    </source>
</evidence>
<feature type="domain" description="2TM" evidence="2">
    <location>
        <begin position="10"/>
        <end position="87"/>
    </location>
</feature>
<sequence length="96" mass="11304">MDVEEQKYRKAKSMVNKLKGFYIHAFVFTVVNLGLFLLNILVSPEKIWFFWSLGGWSIGLLAHGIVTYGITPFSAEWENRKMKEFMDRLDKEEIQK</sequence>
<dbReference type="InterPro" id="IPR025698">
    <property type="entry name" value="2TM_dom"/>
</dbReference>
<feature type="transmembrane region" description="Helical" evidence="1">
    <location>
        <begin position="21"/>
        <end position="42"/>
    </location>
</feature>
<keyword evidence="1" id="KW-0472">Membrane</keyword>
<dbReference type="Pfam" id="PF13239">
    <property type="entry name" value="2TM"/>
    <property type="match status" value="1"/>
</dbReference>
<feature type="transmembrane region" description="Helical" evidence="1">
    <location>
        <begin position="48"/>
        <end position="73"/>
    </location>
</feature>
<keyword evidence="1" id="KW-1133">Transmembrane helix</keyword>
<evidence type="ECO:0000256" key="1">
    <source>
        <dbReference type="SAM" id="Phobius"/>
    </source>
</evidence>
<evidence type="ECO:0000259" key="2">
    <source>
        <dbReference type="Pfam" id="PF13239"/>
    </source>
</evidence>
<keyword evidence="4" id="KW-1185">Reference proteome</keyword>
<name>A0A4R2B259_9BACI</name>
<evidence type="ECO:0000313" key="3">
    <source>
        <dbReference type="EMBL" id="TCN20557.1"/>
    </source>
</evidence>
<organism evidence="3 4">
    <name type="scientific">Mesobacillus foraminis</name>
    <dbReference type="NCBI Taxonomy" id="279826"/>
    <lineage>
        <taxon>Bacteria</taxon>
        <taxon>Bacillati</taxon>
        <taxon>Bacillota</taxon>
        <taxon>Bacilli</taxon>
        <taxon>Bacillales</taxon>
        <taxon>Bacillaceae</taxon>
        <taxon>Mesobacillus</taxon>
    </lineage>
</organism>